<organism evidence="1 2">
    <name type="scientific">Caligus rogercresseyi</name>
    <name type="common">Sea louse</name>
    <dbReference type="NCBI Taxonomy" id="217165"/>
    <lineage>
        <taxon>Eukaryota</taxon>
        <taxon>Metazoa</taxon>
        <taxon>Ecdysozoa</taxon>
        <taxon>Arthropoda</taxon>
        <taxon>Crustacea</taxon>
        <taxon>Multicrustacea</taxon>
        <taxon>Hexanauplia</taxon>
        <taxon>Copepoda</taxon>
        <taxon>Siphonostomatoida</taxon>
        <taxon>Caligidae</taxon>
        <taxon>Caligus</taxon>
    </lineage>
</organism>
<reference evidence="2" key="1">
    <citation type="submission" date="2021-01" db="EMBL/GenBank/DDBJ databases">
        <title>Caligus Genome Assembly.</title>
        <authorList>
            <person name="Gallardo-Escarate C."/>
        </authorList>
    </citation>
    <scope>NUCLEOTIDE SEQUENCE [LARGE SCALE GENOMIC DNA]</scope>
</reference>
<proteinExistence type="predicted"/>
<feature type="non-terminal residue" evidence="1">
    <location>
        <position position="76"/>
    </location>
</feature>
<keyword evidence="2" id="KW-1185">Reference proteome</keyword>
<dbReference type="Proteomes" id="UP000595437">
    <property type="component" value="Chromosome 15"/>
</dbReference>
<protein>
    <submittedName>
        <fullName evidence="1">General transcription factor II-I repeat domain-containing protein 2B-like</fullName>
    </submittedName>
</protein>
<evidence type="ECO:0000313" key="2">
    <source>
        <dbReference type="Proteomes" id="UP000595437"/>
    </source>
</evidence>
<dbReference type="AlphaFoldDB" id="A0A7T8JW72"/>
<dbReference type="EMBL" id="CP045904">
    <property type="protein sequence ID" value="QQP36431.1"/>
    <property type="molecule type" value="Genomic_DNA"/>
</dbReference>
<evidence type="ECO:0000313" key="1">
    <source>
        <dbReference type="EMBL" id="QQP36431.1"/>
    </source>
</evidence>
<sequence length="76" mass="8728">MWLLDLAFLVDMFSHLDKLNLDLQGKLKTLPDLVQCVFAFINKLKLFTERIKKSDLTHFPSLRNIQHMAAVSVDAA</sequence>
<gene>
    <name evidence="1" type="ORF">FKW44_021534</name>
</gene>
<dbReference type="PANTHER" id="PTHR45913">
    <property type="entry name" value="EPM2A-INTERACTING PROTEIN 1"/>
    <property type="match status" value="1"/>
</dbReference>
<name>A0A7T8JW72_CALRO</name>
<dbReference type="OrthoDB" id="6606621at2759"/>
<accession>A0A7T8JW72</accession>
<dbReference type="PANTHER" id="PTHR45913:SF5">
    <property type="entry name" value="GENERAL TRANSCRIPTION FACTOR II-I REPEAT DOMAIN-CONTAINING PROTEIN 2A-LIKE PROTEIN"/>
    <property type="match status" value="1"/>
</dbReference>